<gene>
    <name evidence="2" type="ORF">NC653_014648</name>
</gene>
<organism evidence="2 3">
    <name type="scientific">Populus alba x Populus x berolinensis</name>
    <dbReference type="NCBI Taxonomy" id="444605"/>
    <lineage>
        <taxon>Eukaryota</taxon>
        <taxon>Viridiplantae</taxon>
        <taxon>Streptophyta</taxon>
        <taxon>Embryophyta</taxon>
        <taxon>Tracheophyta</taxon>
        <taxon>Spermatophyta</taxon>
        <taxon>Magnoliopsida</taxon>
        <taxon>eudicotyledons</taxon>
        <taxon>Gunneridae</taxon>
        <taxon>Pentapetalae</taxon>
        <taxon>rosids</taxon>
        <taxon>fabids</taxon>
        <taxon>Malpighiales</taxon>
        <taxon>Salicaceae</taxon>
        <taxon>Saliceae</taxon>
        <taxon>Populus</taxon>
    </lineage>
</organism>
<dbReference type="EMBL" id="JAQIZT010000005">
    <property type="protein sequence ID" value="KAJ6998538.1"/>
    <property type="molecule type" value="Genomic_DNA"/>
</dbReference>
<feature type="region of interest" description="Disordered" evidence="1">
    <location>
        <begin position="1"/>
        <end position="23"/>
    </location>
</feature>
<dbReference type="AlphaFoldDB" id="A0AAD6W420"/>
<proteinExistence type="predicted"/>
<keyword evidence="3" id="KW-1185">Reference proteome</keyword>
<reference evidence="2" key="1">
    <citation type="journal article" date="2023" name="Mol. Ecol. Resour.">
        <title>Chromosome-level genome assembly of a triploid poplar Populus alba 'Berolinensis'.</title>
        <authorList>
            <person name="Chen S."/>
            <person name="Yu Y."/>
            <person name="Wang X."/>
            <person name="Wang S."/>
            <person name="Zhang T."/>
            <person name="Zhou Y."/>
            <person name="He R."/>
            <person name="Meng N."/>
            <person name="Wang Y."/>
            <person name="Liu W."/>
            <person name="Liu Z."/>
            <person name="Liu J."/>
            <person name="Guo Q."/>
            <person name="Huang H."/>
            <person name="Sederoff R.R."/>
            <person name="Wang G."/>
            <person name="Qu G."/>
            <person name="Chen S."/>
        </authorList>
    </citation>
    <scope>NUCLEOTIDE SEQUENCE</scope>
    <source>
        <strain evidence="2">SC-2020</strain>
    </source>
</reference>
<evidence type="ECO:0000313" key="2">
    <source>
        <dbReference type="EMBL" id="KAJ6998538.1"/>
    </source>
</evidence>
<sequence length="91" mass="10291">MKRTHLNANSAIRGGSTWNQGSKKKKVSKFSFQAWLFKATAASCKDWQWISISMCISYLSKSIFGSGNIHYGSDRIGSDNIHRVGIRLYYP</sequence>
<dbReference type="Proteomes" id="UP001164929">
    <property type="component" value="Chromosome 5"/>
</dbReference>
<name>A0AAD6W420_9ROSI</name>
<comment type="caution">
    <text evidence="2">The sequence shown here is derived from an EMBL/GenBank/DDBJ whole genome shotgun (WGS) entry which is preliminary data.</text>
</comment>
<feature type="compositionally biased region" description="Polar residues" evidence="1">
    <location>
        <begin position="1"/>
        <end position="21"/>
    </location>
</feature>
<evidence type="ECO:0000313" key="3">
    <source>
        <dbReference type="Proteomes" id="UP001164929"/>
    </source>
</evidence>
<accession>A0AAD6W420</accession>
<evidence type="ECO:0000256" key="1">
    <source>
        <dbReference type="SAM" id="MobiDB-lite"/>
    </source>
</evidence>
<protein>
    <submittedName>
        <fullName evidence="2">Uncharacterized protein</fullName>
    </submittedName>
</protein>